<accession>A0A286E7W3</accession>
<dbReference type="RefSeq" id="WP_179655792.1">
    <property type="nucleotide sequence ID" value="NZ_CP083931.1"/>
</dbReference>
<dbReference type="InterPro" id="IPR027843">
    <property type="entry name" value="DUF4440"/>
</dbReference>
<protein>
    <recommendedName>
        <fullName evidence="1">DUF4440 domain-containing protein</fullName>
    </recommendedName>
</protein>
<dbReference type="Proteomes" id="UP000219669">
    <property type="component" value="Unassembled WGS sequence"/>
</dbReference>
<name>A0A286E7W3_9NEIS</name>
<dbReference type="EMBL" id="OCNF01000005">
    <property type="protein sequence ID" value="SOD66980.1"/>
    <property type="molecule type" value="Genomic_DNA"/>
</dbReference>
<evidence type="ECO:0000313" key="2">
    <source>
        <dbReference type="EMBL" id="SOD66980.1"/>
    </source>
</evidence>
<dbReference type="Gene3D" id="3.10.450.50">
    <property type="match status" value="1"/>
</dbReference>
<organism evidence="2 3">
    <name type="scientific">Alysiella filiformis DSM 16848</name>
    <dbReference type="NCBI Taxonomy" id="1120981"/>
    <lineage>
        <taxon>Bacteria</taxon>
        <taxon>Pseudomonadati</taxon>
        <taxon>Pseudomonadota</taxon>
        <taxon>Betaproteobacteria</taxon>
        <taxon>Neisseriales</taxon>
        <taxon>Neisseriaceae</taxon>
        <taxon>Alysiella</taxon>
    </lineage>
</organism>
<keyword evidence="3" id="KW-1185">Reference proteome</keyword>
<sequence length="120" mass="14121">MMMTEQAIIEKIFDDYMNAVIQADFETIRQLCDKNLTLTHVTGYVQPLEDFLAYIHHGTFHYFSYEKQICRITINGNQAEMYVKGQTDAEIYGTRKIWQIGQTLSFAKQKQTWQIMKIVV</sequence>
<evidence type="ECO:0000259" key="1">
    <source>
        <dbReference type="Pfam" id="PF14534"/>
    </source>
</evidence>
<evidence type="ECO:0000313" key="3">
    <source>
        <dbReference type="Proteomes" id="UP000219669"/>
    </source>
</evidence>
<dbReference type="SUPFAM" id="SSF54427">
    <property type="entry name" value="NTF2-like"/>
    <property type="match status" value="1"/>
</dbReference>
<feature type="domain" description="DUF4440" evidence="1">
    <location>
        <begin position="9"/>
        <end position="115"/>
    </location>
</feature>
<dbReference type="Pfam" id="PF14534">
    <property type="entry name" value="DUF4440"/>
    <property type="match status" value="1"/>
</dbReference>
<gene>
    <name evidence="2" type="ORF">SAMN02746062_00763</name>
</gene>
<proteinExistence type="predicted"/>
<dbReference type="InterPro" id="IPR032710">
    <property type="entry name" value="NTF2-like_dom_sf"/>
</dbReference>
<dbReference type="AlphaFoldDB" id="A0A286E7W3"/>
<reference evidence="2 3" key="1">
    <citation type="submission" date="2017-09" db="EMBL/GenBank/DDBJ databases">
        <authorList>
            <person name="Ehlers B."/>
            <person name="Leendertz F.H."/>
        </authorList>
    </citation>
    <scope>NUCLEOTIDE SEQUENCE [LARGE SCALE GENOMIC DNA]</scope>
    <source>
        <strain evidence="2 3">DSM 16848</strain>
    </source>
</reference>